<dbReference type="InterPro" id="IPR012337">
    <property type="entry name" value="RNaseH-like_sf"/>
</dbReference>
<gene>
    <name evidence="2" type="ORF">MNB_SV-3-1001</name>
</gene>
<dbReference type="InterPro" id="IPR002514">
    <property type="entry name" value="Transposase_8"/>
</dbReference>
<dbReference type="Pfam" id="PF13333">
    <property type="entry name" value="rve_2"/>
    <property type="match status" value="1"/>
</dbReference>
<dbReference type="InterPro" id="IPR009057">
    <property type="entry name" value="Homeodomain-like_sf"/>
</dbReference>
<dbReference type="GO" id="GO:0006313">
    <property type="term" value="P:DNA transposition"/>
    <property type="evidence" value="ECO:0007669"/>
    <property type="project" value="InterPro"/>
</dbReference>
<dbReference type="PROSITE" id="PS50994">
    <property type="entry name" value="INTEGRASE"/>
    <property type="match status" value="1"/>
</dbReference>
<evidence type="ECO:0000313" key="2">
    <source>
        <dbReference type="EMBL" id="SFV67574.1"/>
    </source>
</evidence>
<sequence length="401" mass="46536">MSVKRKSYSADFKAKLVLEALEGEKTINEIASKYEVLPVSLKNWKKQFLENMSLAFDKSTVVKEYKDEIEELKKSKDAIAKKLGETIVEKDFLVEKLVSLASSKERKNLLDTKLNLSLNKQCKLLHIGKSSLYYQPKKPFSTGGELKLLDAINTIYSDFPSYGYRRITKQLQIDGYNIGNKLVKKAMKYMGIEALYPKPKTTTANKEHYKYPYLLKDFRNDAGQVVIDRANKVWSTDITYIKLEKGFVYLAAIIDWHSKKILSWKLSNTMDITLVTSVLKEALILYPKPEIFNTDQGSQYTAKAHVNILKKHDIKISMDGVGRATDNICIERFWRSIKYEEIYLNEYKNMKVLNRAIEKYMDSYNRKRLHSSIDYKTPNEVYYDYINNLDFRGGKLLQSVS</sequence>
<dbReference type="Pfam" id="PF00665">
    <property type="entry name" value="rve"/>
    <property type="match status" value="1"/>
</dbReference>
<dbReference type="PANTHER" id="PTHR46889:SF7">
    <property type="entry name" value="TRANSPOSASE FOR INSERTION SEQUENCE ELEMENT IS904"/>
    <property type="match status" value="1"/>
</dbReference>
<dbReference type="SUPFAM" id="SSF53098">
    <property type="entry name" value="Ribonuclease H-like"/>
    <property type="match status" value="1"/>
</dbReference>
<dbReference type="PANTHER" id="PTHR46889">
    <property type="entry name" value="TRANSPOSASE INSF FOR INSERTION SEQUENCE IS3B-RELATED"/>
    <property type="match status" value="1"/>
</dbReference>
<dbReference type="Pfam" id="PF13276">
    <property type="entry name" value="HTH_21"/>
    <property type="match status" value="1"/>
</dbReference>
<dbReference type="GO" id="GO:0004803">
    <property type="term" value="F:transposase activity"/>
    <property type="evidence" value="ECO:0007669"/>
    <property type="project" value="InterPro"/>
</dbReference>
<dbReference type="InterPro" id="IPR036397">
    <property type="entry name" value="RNaseH_sf"/>
</dbReference>
<organism evidence="2">
    <name type="scientific">hydrothermal vent metagenome</name>
    <dbReference type="NCBI Taxonomy" id="652676"/>
    <lineage>
        <taxon>unclassified sequences</taxon>
        <taxon>metagenomes</taxon>
        <taxon>ecological metagenomes</taxon>
    </lineage>
</organism>
<reference evidence="2" key="1">
    <citation type="submission" date="2016-10" db="EMBL/GenBank/DDBJ databases">
        <authorList>
            <person name="de Groot N.N."/>
        </authorList>
    </citation>
    <scope>NUCLEOTIDE SEQUENCE</scope>
</reference>
<dbReference type="InterPro" id="IPR050900">
    <property type="entry name" value="Transposase_IS3/IS150/IS904"/>
</dbReference>
<accession>A0A1W1CP79</accession>
<dbReference type="InterPro" id="IPR001584">
    <property type="entry name" value="Integrase_cat-core"/>
</dbReference>
<dbReference type="InterPro" id="IPR036388">
    <property type="entry name" value="WH-like_DNA-bd_sf"/>
</dbReference>
<dbReference type="Gene3D" id="1.10.10.10">
    <property type="entry name" value="Winged helix-like DNA-binding domain superfamily/Winged helix DNA-binding domain"/>
    <property type="match status" value="1"/>
</dbReference>
<proteinExistence type="predicted"/>
<dbReference type="AlphaFoldDB" id="A0A1W1CP79"/>
<dbReference type="EMBL" id="FPHI01000031">
    <property type="protein sequence ID" value="SFV67574.1"/>
    <property type="molecule type" value="Genomic_DNA"/>
</dbReference>
<dbReference type="GO" id="GO:0003677">
    <property type="term" value="F:DNA binding"/>
    <property type="evidence" value="ECO:0007669"/>
    <property type="project" value="InterPro"/>
</dbReference>
<dbReference type="Gene3D" id="3.30.420.10">
    <property type="entry name" value="Ribonuclease H-like superfamily/Ribonuclease H"/>
    <property type="match status" value="1"/>
</dbReference>
<dbReference type="NCBIfam" id="NF033516">
    <property type="entry name" value="transpos_IS3"/>
    <property type="match status" value="1"/>
</dbReference>
<dbReference type="SUPFAM" id="SSF46689">
    <property type="entry name" value="Homeodomain-like"/>
    <property type="match status" value="1"/>
</dbReference>
<evidence type="ECO:0000259" key="1">
    <source>
        <dbReference type="PROSITE" id="PS50994"/>
    </source>
</evidence>
<protein>
    <submittedName>
        <fullName evidence="2">Mobile element protein</fullName>
    </submittedName>
</protein>
<dbReference type="Pfam" id="PF01527">
    <property type="entry name" value="HTH_Tnp_1"/>
    <property type="match status" value="1"/>
</dbReference>
<dbReference type="GO" id="GO:0015074">
    <property type="term" value="P:DNA integration"/>
    <property type="evidence" value="ECO:0007669"/>
    <property type="project" value="InterPro"/>
</dbReference>
<feature type="domain" description="Integrase catalytic" evidence="1">
    <location>
        <begin position="226"/>
        <end position="386"/>
    </location>
</feature>
<dbReference type="InterPro" id="IPR025948">
    <property type="entry name" value="HTH-like_dom"/>
</dbReference>
<name>A0A1W1CP79_9ZZZZ</name>
<dbReference type="InterPro" id="IPR048020">
    <property type="entry name" value="Transpos_IS3"/>
</dbReference>